<proteinExistence type="inferred from homology"/>
<keyword evidence="7" id="KW-1185">Reference proteome</keyword>
<dbReference type="CDD" id="cd13925">
    <property type="entry name" value="RPF"/>
    <property type="match status" value="1"/>
</dbReference>
<organism evidence="6 7">
    <name type="scientific">Streptomyces scabichelini</name>
    <dbReference type="NCBI Taxonomy" id="2711217"/>
    <lineage>
        <taxon>Bacteria</taxon>
        <taxon>Bacillati</taxon>
        <taxon>Actinomycetota</taxon>
        <taxon>Actinomycetes</taxon>
        <taxon>Kitasatosporales</taxon>
        <taxon>Streptomycetaceae</taxon>
        <taxon>Streptomyces</taxon>
    </lineage>
</organism>
<protein>
    <submittedName>
        <fullName evidence="6">LysM peptidoglycan-binding domain-containing protein</fullName>
    </submittedName>
</protein>
<accession>A0A6G4VER3</accession>
<keyword evidence="4" id="KW-0732">Signal</keyword>
<dbReference type="InterPro" id="IPR036779">
    <property type="entry name" value="LysM_dom_sf"/>
</dbReference>
<comment type="similarity">
    <text evidence="1">Belongs to the transglycosylase family. Rpf subfamily.</text>
</comment>
<evidence type="ECO:0000256" key="4">
    <source>
        <dbReference type="SAM" id="SignalP"/>
    </source>
</evidence>
<feature type="chain" id="PRO_5026026487" evidence="4">
    <location>
        <begin position="27"/>
        <end position="214"/>
    </location>
</feature>
<sequence>MLIKRIWYVAVVAVALALLAPAEASAAPPPPAPGPSGAARVPHDCEKDQWPWGCLAQCESSGRWDVNTGNGFYGGLQFSQPTWEAFGGRAYAPRADLAGRQEQITVAEEVVRVQGWEAWPVCAKRYKLKGRAHVVKAGETLSSISRRYRIEGGWQALYEVNEQIIGKNPDRLKPGTMLSLPEGAATSPAPVTSKGAVRAPVLMGPPLPVPSPRR</sequence>
<dbReference type="Pfam" id="PF06737">
    <property type="entry name" value="Transglycosylas"/>
    <property type="match status" value="1"/>
</dbReference>
<dbReference type="InterPro" id="IPR010618">
    <property type="entry name" value="RPF"/>
</dbReference>
<dbReference type="InterPro" id="IPR023346">
    <property type="entry name" value="Lysozyme-like_dom_sf"/>
</dbReference>
<dbReference type="PROSITE" id="PS51782">
    <property type="entry name" value="LYSM"/>
    <property type="match status" value="1"/>
</dbReference>
<dbReference type="Proteomes" id="UP000472335">
    <property type="component" value="Unassembled WGS sequence"/>
</dbReference>
<evidence type="ECO:0000256" key="3">
    <source>
        <dbReference type="SAM" id="MobiDB-lite"/>
    </source>
</evidence>
<dbReference type="EMBL" id="JAAKZY010000141">
    <property type="protein sequence ID" value="NGO12461.1"/>
    <property type="molecule type" value="Genomic_DNA"/>
</dbReference>
<dbReference type="AlphaFoldDB" id="A0A6G4VER3"/>
<dbReference type="RefSeq" id="WP_165264916.1">
    <property type="nucleotide sequence ID" value="NZ_JAAKZY010000141.1"/>
</dbReference>
<dbReference type="Pfam" id="PF01476">
    <property type="entry name" value="LysM"/>
    <property type="match status" value="1"/>
</dbReference>
<comment type="caution">
    <text evidence="6">The sequence shown here is derived from an EMBL/GenBank/DDBJ whole genome shotgun (WGS) entry which is preliminary data.</text>
</comment>
<dbReference type="GO" id="GO:0016787">
    <property type="term" value="F:hydrolase activity"/>
    <property type="evidence" value="ECO:0007669"/>
    <property type="project" value="UniProtKB-KW"/>
</dbReference>
<name>A0A6G4VER3_9ACTN</name>
<dbReference type="SUPFAM" id="SSF53955">
    <property type="entry name" value="Lysozyme-like"/>
    <property type="match status" value="1"/>
</dbReference>
<dbReference type="InterPro" id="IPR018392">
    <property type="entry name" value="LysM"/>
</dbReference>
<dbReference type="Gene3D" id="1.10.530.10">
    <property type="match status" value="1"/>
</dbReference>
<evidence type="ECO:0000313" key="6">
    <source>
        <dbReference type="EMBL" id="NGO12461.1"/>
    </source>
</evidence>
<dbReference type="SUPFAM" id="SSF54106">
    <property type="entry name" value="LysM domain"/>
    <property type="match status" value="1"/>
</dbReference>
<feature type="region of interest" description="Disordered" evidence="3">
    <location>
        <begin position="175"/>
        <end position="214"/>
    </location>
</feature>
<dbReference type="SMART" id="SM00257">
    <property type="entry name" value="LysM"/>
    <property type="match status" value="1"/>
</dbReference>
<keyword evidence="2" id="KW-0378">Hydrolase</keyword>
<dbReference type="CDD" id="cd00118">
    <property type="entry name" value="LysM"/>
    <property type="match status" value="1"/>
</dbReference>
<dbReference type="Gene3D" id="3.10.350.10">
    <property type="entry name" value="LysM domain"/>
    <property type="match status" value="1"/>
</dbReference>
<evidence type="ECO:0000313" key="7">
    <source>
        <dbReference type="Proteomes" id="UP000472335"/>
    </source>
</evidence>
<feature type="signal peptide" evidence="4">
    <location>
        <begin position="1"/>
        <end position="26"/>
    </location>
</feature>
<feature type="domain" description="LysM" evidence="5">
    <location>
        <begin position="131"/>
        <end position="180"/>
    </location>
</feature>
<feature type="compositionally biased region" description="Pro residues" evidence="3">
    <location>
        <begin position="203"/>
        <end position="214"/>
    </location>
</feature>
<evidence type="ECO:0000259" key="5">
    <source>
        <dbReference type="PROSITE" id="PS51782"/>
    </source>
</evidence>
<evidence type="ECO:0000256" key="1">
    <source>
        <dbReference type="ARBA" id="ARBA00010830"/>
    </source>
</evidence>
<reference evidence="6 7" key="1">
    <citation type="submission" date="2020-02" db="EMBL/GenBank/DDBJ databases">
        <title>Whole-genome analyses of novel actinobacteria.</title>
        <authorList>
            <person name="Sahin N."/>
            <person name="Gencbay T."/>
        </authorList>
    </citation>
    <scope>NUCLEOTIDE SEQUENCE [LARGE SCALE GENOMIC DNA]</scope>
    <source>
        <strain evidence="6 7">HC44</strain>
    </source>
</reference>
<evidence type="ECO:0000256" key="2">
    <source>
        <dbReference type="ARBA" id="ARBA00022801"/>
    </source>
</evidence>
<gene>
    <name evidence="6" type="ORF">G5C60_33850</name>
</gene>